<reference evidence="7 8" key="1">
    <citation type="journal article" date="2019" name="BMC Genomics">
        <title>Chromosome level assembly and comparative genome analysis confirm lager-brewing yeasts originated from a single hybridization.</title>
        <authorList>
            <person name="Salazar A.N."/>
            <person name="Gorter de Vries A.R."/>
            <person name="van den Broek M."/>
            <person name="Brouwers N."/>
            <person name="de la Torre Cortes P."/>
            <person name="Kuijpers N.G.A."/>
            <person name="Daran J.G."/>
            <person name="Abeel T."/>
        </authorList>
    </citation>
    <scope>NUCLEOTIDE SEQUENCE [LARGE SCALE GENOMIC DNA]</scope>
    <source>
        <strain evidence="7 8">CBS 1483</strain>
    </source>
</reference>
<keyword evidence="8" id="KW-1185">Reference proteome</keyword>
<evidence type="ECO:0000313" key="8">
    <source>
        <dbReference type="Proteomes" id="UP000501346"/>
    </source>
</evidence>
<name>A0A6C1DRC3_SACPS</name>
<dbReference type="EMBL" id="CP048985">
    <property type="protein sequence ID" value="QID78734.1"/>
    <property type="molecule type" value="Genomic_DNA"/>
</dbReference>
<feature type="region of interest" description="Disordered" evidence="5">
    <location>
        <begin position="363"/>
        <end position="385"/>
    </location>
</feature>
<evidence type="ECO:0000259" key="6">
    <source>
        <dbReference type="PROSITE" id="PS51719"/>
    </source>
</evidence>
<evidence type="ECO:0000256" key="4">
    <source>
        <dbReference type="RuleBase" id="RU004560"/>
    </source>
</evidence>
<gene>
    <name evidence="7" type="primary">SPR28_1</name>
    <name evidence="7" type="ORF">GRS66_000954</name>
</gene>
<dbReference type="SUPFAM" id="SSF52540">
    <property type="entry name" value="P-loop containing nucleoside triphosphate hydrolases"/>
    <property type="match status" value="1"/>
</dbReference>
<dbReference type="GO" id="GO:0031105">
    <property type="term" value="C:septin complex"/>
    <property type="evidence" value="ECO:0007669"/>
    <property type="project" value="UniProtKB-ARBA"/>
</dbReference>
<dbReference type="FunFam" id="3.40.50.300:FF:001631">
    <property type="entry name" value="Shs1p"/>
    <property type="match status" value="1"/>
</dbReference>
<dbReference type="PIRSF" id="PIRSF006698">
    <property type="entry name" value="Septin"/>
    <property type="match status" value="1"/>
</dbReference>
<dbReference type="OrthoDB" id="416553at2759"/>
<dbReference type="InterPro" id="IPR016491">
    <property type="entry name" value="Septin"/>
</dbReference>
<evidence type="ECO:0000256" key="1">
    <source>
        <dbReference type="ARBA" id="ARBA00004266"/>
    </source>
</evidence>
<feature type="domain" description="Septin-type G" evidence="6">
    <location>
        <begin position="28"/>
        <end position="342"/>
    </location>
</feature>
<evidence type="ECO:0000256" key="3">
    <source>
        <dbReference type="ARBA" id="ARBA00023134"/>
    </source>
</evidence>
<dbReference type="CDD" id="cd01850">
    <property type="entry name" value="CDC_Septin"/>
    <property type="match status" value="1"/>
</dbReference>
<organism evidence="7 8">
    <name type="scientific">Saccharomyces pastorianus</name>
    <name type="common">Lager yeast</name>
    <name type="synonym">Saccharomyces cerevisiae x Saccharomyces eubayanus</name>
    <dbReference type="NCBI Taxonomy" id="27292"/>
    <lineage>
        <taxon>Eukaryota</taxon>
        <taxon>Fungi</taxon>
        <taxon>Dikarya</taxon>
        <taxon>Ascomycota</taxon>
        <taxon>Saccharomycotina</taxon>
        <taxon>Saccharomycetes</taxon>
        <taxon>Saccharomycetales</taxon>
        <taxon>Saccharomycetaceae</taxon>
        <taxon>Saccharomyces</taxon>
    </lineage>
</organism>
<proteinExistence type="inferred from homology"/>
<dbReference type="GO" id="GO:0005935">
    <property type="term" value="C:cellular bud neck"/>
    <property type="evidence" value="ECO:0007669"/>
    <property type="project" value="UniProtKB-SubCell"/>
</dbReference>
<dbReference type="Proteomes" id="UP000501346">
    <property type="component" value="Chromosome ScIV"/>
</dbReference>
<keyword evidence="3 4" id="KW-0342">GTP-binding</keyword>
<dbReference type="InterPro" id="IPR030379">
    <property type="entry name" value="G_SEPTIN_dom"/>
</dbReference>
<feature type="compositionally biased region" description="Polar residues" evidence="5">
    <location>
        <begin position="363"/>
        <end position="381"/>
    </location>
</feature>
<keyword evidence="2 4" id="KW-0547">Nucleotide-binding</keyword>
<comment type="similarity">
    <text evidence="4">Belongs to the TRAFAC class TrmE-Era-EngA-EngB-Septin-like GTPase superfamily. Septin GTPase family.</text>
</comment>
<sequence length="423" mass="48208">MFPMKDHSALEQHTLSRDELRRRKGYKKGLQLSILLLGEKGSGKSTFLNNLCGQDISLSDGDYDDDDDKVTNNVTPENGNAIEDIDPGYKTAHLSPGLKLVTRRVYLNDELGVPITLDIILFPGCGDNVDNSQSSVVIKNYLDQQFANVLKEEVRIKRNTKETDGRPHVCLYFLKITPRGVKKFDIELMKTICDKVNLIPIIPKADGLTETELNLHKDIVRQEISQNNIRVFDFKSDTLGETLALYDMDIDSSSAKSKYDNDTKIKEISPFAIVCSKTFNKNSENRVEHIRTYEWGSLVVEDQSTSDFIYLKAILLGCHLQELKDVTNNVLYENYRAKVLTEKKNNYDIPNYSYIDETSRGSVSNVSTRRNSASRTLGNPDTNDENAYQIHKEIDEKNRIIEDYQRKIDLLEKMLAAPHQNKV</sequence>
<dbReference type="AlphaFoldDB" id="A0A6C1DRC3"/>
<accession>A0A6C1DRC3</accession>
<evidence type="ECO:0000256" key="5">
    <source>
        <dbReference type="SAM" id="MobiDB-lite"/>
    </source>
</evidence>
<dbReference type="PANTHER" id="PTHR18884">
    <property type="entry name" value="SEPTIN"/>
    <property type="match status" value="1"/>
</dbReference>
<dbReference type="Gene3D" id="3.40.50.300">
    <property type="entry name" value="P-loop containing nucleotide triphosphate hydrolases"/>
    <property type="match status" value="1"/>
</dbReference>
<protein>
    <submittedName>
        <fullName evidence="7">Meiotic septin</fullName>
    </submittedName>
</protein>
<dbReference type="PROSITE" id="PS51719">
    <property type="entry name" value="G_SEPTIN"/>
    <property type="match status" value="1"/>
</dbReference>
<comment type="subcellular location">
    <subcellularLocation>
        <location evidence="1">Bud neck</location>
    </subcellularLocation>
</comment>
<evidence type="ECO:0000313" key="7">
    <source>
        <dbReference type="EMBL" id="QID78734.1"/>
    </source>
</evidence>
<dbReference type="GO" id="GO:0005525">
    <property type="term" value="F:GTP binding"/>
    <property type="evidence" value="ECO:0007669"/>
    <property type="project" value="UniProtKB-KW"/>
</dbReference>
<evidence type="ECO:0000256" key="2">
    <source>
        <dbReference type="ARBA" id="ARBA00022741"/>
    </source>
</evidence>
<dbReference type="InterPro" id="IPR027417">
    <property type="entry name" value="P-loop_NTPase"/>
</dbReference>
<dbReference type="Pfam" id="PF00735">
    <property type="entry name" value="Septin"/>
    <property type="match status" value="1"/>
</dbReference>